<feature type="domain" description="ATP-dependent DNA ligase family profile" evidence="6">
    <location>
        <begin position="99"/>
        <end position="200"/>
    </location>
</feature>
<evidence type="ECO:0000256" key="3">
    <source>
        <dbReference type="ARBA" id="ARBA00022598"/>
    </source>
</evidence>
<dbReference type="PROSITE" id="PS00697">
    <property type="entry name" value="DNA_LIGASE_A1"/>
    <property type="match status" value="1"/>
</dbReference>
<dbReference type="Pfam" id="PF04679">
    <property type="entry name" value="DNA_ligase_A_C"/>
    <property type="match status" value="1"/>
</dbReference>
<name>A0ABV2RW35_BRAJP</name>
<dbReference type="InterPro" id="IPR012310">
    <property type="entry name" value="DNA_ligase_ATP-dep_cent"/>
</dbReference>
<dbReference type="PANTHER" id="PTHR45674:SF4">
    <property type="entry name" value="DNA LIGASE 1"/>
    <property type="match status" value="1"/>
</dbReference>
<evidence type="ECO:0000256" key="2">
    <source>
        <dbReference type="ARBA" id="ARBA00012727"/>
    </source>
</evidence>
<evidence type="ECO:0000256" key="4">
    <source>
        <dbReference type="ARBA" id="ARBA00034003"/>
    </source>
</evidence>
<dbReference type="InterPro" id="IPR016059">
    <property type="entry name" value="DNA_ligase_ATP-dep_CS"/>
</dbReference>
<dbReference type="InterPro" id="IPR050191">
    <property type="entry name" value="ATP-dep_DNA_ligase"/>
</dbReference>
<dbReference type="GO" id="GO:0003910">
    <property type="term" value="F:DNA ligase (ATP) activity"/>
    <property type="evidence" value="ECO:0007669"/>
    <property type="project" value="UniProtKB-EC"/>
</dbReference>
<dbReference type="InterPro" id="IPR012309">
    <property type="entry name" value="DNA_ligase_ATP-dep_C"/>
</dbReference>
<feature type="region of interest" description="Disordered" evidence="5">
    <location>
        <begin position="245"/>
        <end position="330"/>
    </location>
</feature>
<dbReference type="RefSeq" id="WP_422857437.1">
    <property type="nucleotide sequence ID" value="NZ_CP066351.1"/>
</dbReference>
<protein>
    <recommendedName>
        <fullName evidence="2">DNA ligase (ATP)</fullName>
        <ecNumber evidence="2">6.5.1.1</ecNumber>
    </recommendedName>
</protein>
<evidence type="ECO:0000256" key="1">
    <source>
        <dbReference type="ARBA" id="ARBA00007572"/>
    </source>
</evidence>
<dbReference type="PROSITE" id="PS50160">
    <property type="entry name" value="DNA_LIGASE_A3"/>
    <property type="match status" value="1"/>
</dbReference>
<evidence type="ECO:0000259" key="6">
    <source>
        <dbReference type="PROSITE" id="PS50160"/>
    </source>
</evidence>
<feature type="compositionally biased region" description="Basic and acidic residues" evidence="5">
    <location>
        <begin position="309"/>
        <end position="330"/>
    </location>
</feature>
<comment type="catalytic activity">
    <reaction evidence="4">
        <text>ATP + (deoxyribonucleotide)n-3'-hydroxyl + 5'-phospho-(deoxyribonucleotide)m = (deoxyribonucleotide)n+m + AMP + diphosphate.</text>
        <dbReference type="EC" id="6.5.1.1"/>
    </reaction>
</comment>
<feature type="compositionally biased region" description="Basic and acidic residues" evidence="5">
    <location>
        <begin position="258"/>
        <end position="287"/>
    </location>
</feature>
<dbReference type="PANTHER" id="PTHR45674">
    <property type="entry name" value="DNA LIGASE 1/3 FAMILY MEMBER"/>
    <property type="match status" value="1"/>
</dbReference>
<dbReference type="InterPro" id="IPR014146">
    <property type="entry name" value="LigD_ligase_dom"/>
</dbReference>
<gene>
    <name evidence="7" type="ORF">ABIF63_005254</name>
</gene>
<accession>A0ABV2RW35</accession>
<dbReference type="EC" id="6.5.1.1" evidence="2"/>
<sequence>MALVSTLPKRLQPMLATLTDAPFDDKGWIFEDKYDGFRMVARVDGGKVTLYSRNGKIISHSYIEVAQALEGVKGDAVIDGELVAIGEDGASHFQLLQNALRHEAKLQYFVFDLMFQEGEDLRRRPLTERRKRLKAILPKHKLIGFSRDRKTFGVKFFEEAERKGLEGIMAKRADSKYLSGARTDDWLKIKTSKRQEVVIAGFTAPRRTRPCFGALTLALREGNGWRYIGHVGTGFSHETRRAAQKAHHAQSRQISFRQKSEGRSGHHLGEAATRCRGESYRVDELRRNAAPRLSRPEKRQAGKRRRHGTREATRMTRHVSPVDRRAPWSR</sequence>
<keyword evidence="8" id="KW-1185">Reference proteome</keyword>
<comment type="caution">
    <text evidence="7">The sequence shown here is derived from an EMBL/GenBank/DDBJ whole genome shotgun (WGS) entry which is preliminary data.</text>
</comment>
<dbReference type="NCBIfam" id="TIGR02779">
    <property type="entry name" value="NHEJ_ligase_lig"/>
    <property type="match status" value="1"/>
</dbReference>
<dbReference type="CDD" id="cd07906">
    <property type="entry name" value="Adenylation_DNA_ligase_LigD_LigC"/>
    <property type="match status" value="1"/>
</dbReference>
<organism evidence="7 8">
    <name type="scientific">Bradyrhizobium japonicum</name>
    <dbReference type="NCBI Taxonomy" id="375"/>
    <lineage>
        <taxon>Bacteria</taxon>
        <taxon>Pseudomonadati</taxon>
        <taxon>Pseudomonadota</taxon>
        <taxon>Alphaproteobacteria</taxon>
        <taxon>Hyphomicrobiales</taxon>
        <taxon>Nitrobacteraceae</taxon>
        <taxon>Bradyrhizobium</taxon>
    </lineage>
</organism>
<evidence type="ECO:0000313" key="8">
    <source>
        <dbReference type="Proteomes" id="UP001549291"/>
    </source>
</evidence>
<dbReference type="Gene3D" id="3.30.470.30">
    <property type="entry name" value="DNA ligase/mRNA capping enzyme"/>
    <property type="match status" value="1"/>
</dbReference>
<keyword evidence="3 7" id="KW-0436">Ligase</keyword>
<proteinExistence type="inferred from homology"/>
<dbReference type="Gene3D" id="3.30.1490.70">
    <property type="match status" value="1"/>
</dbReference>
<dbReference type="Proteomes" id="UP001549291">
    <property type="component" value="Unassembled WGS sequence"/>
</dbReference>
<comment type="similarity">
    <text evidence="1">Belongs to the ATP-dependent DNA ligase family.</text>
</comment>
<dbReference type="InterPro" id="IPR012340">
    <property type="entry name" value="NA-bd_OB-fold"/>
</dbReference>
<dbReference type="SUPFAM" id="SSF50249">
    <property type="entry name" value="Nucleic acid-binding proteins"/>
    <property type="match status" value="1"/>
</dbReference>
<evidence type="ECO:0000256" key="5">
    <source>
        <dbReference type="SAM" id="MobiDB-lite"/>
    </source>
</evidence>
<dbReference type="EMBL" id="JBEPTQ010000002">
    <property type="protein sequence ID" value="MET4721148.1"/>
    <property type="molecule type" value="Genomic_DNA"/>
</dbReference>
<dbReference type="Gene3D" id="2.40.50.140">
    <property type="entry name" value="Nucleic acid-binding proteins"/>
    <property type="match status" value="1"/>
</dbReference>
<dbReference type="Pfam" id="PF01068">
    <property type="entry name" value="DNA_ligase_A_M"/>
    <property type="match status" value="1"/>
</dbReference>
<reference evidence="7 8" key="1">
    <citation type="submission" date="2024-06" db="EMBL/GenBank/DDBJ databases">
        <title>Genomic Encyclopedia of Type Strains, Phase V (KMG-V): Genome sequencing to study the core and pangenomes of soil and plant-associated prokaryotes.</title>
        <authorList>
            <person name="Whitman W."/>
        </authorList>
    </citation>
    <scope>NUCLEOTIDE SEQUENCE [LARGE SCALE GENOMIC DNA]</scope>
    <source>
        <strain evidence="7 8">USDA 160</strain>
    </source>
</reference>
<evidence type="ECO:0000313" key="7">
    <source>
        <dbReference type="EMBL" id="MET4721148.1"/>
    </source>
</evidence>
<dbReference type="SUPFAM" id="SSF56091">
    <property type="entry name" value="DNA ligase/mRNA capping enzyme, catalytic domain"/>
    <property type="match status" value="1"/>
</dbReference>